<accession>A0A840CYL2</accession>
<dbReference type="AlphaFoldDB" id="A0A840CYL2"/>
<proteinExistence type="predicted"/>
<evidence type="ECO:0000313" key="2">
    <source>
        <dbReference type="EMBL" id="MBB4044950.1"/>
    </source>
</evidence>
<keyword evidence="1" id="KW-0732">Signal</keyword>
<dbReference type="Proteomes" id="UP000560658">
    <property type="component" value="Unassembled WGS sequence"/>
</dbReference>
<feature type="chain" id="PRO_5033022011" evidence="1">
    <location>
        <begin position="25"/>
        <end position="245"/>
    </location>
</feature>
<reference evidence="2" key="1">
    <citation type="submission" date="2020-08" db="EMBL/GenBank/DDBJ databases">
        <title>Genomic Encyclopedia of Type Strains, Phase IV (KMG-IV): sequencing the most valuable type-strain genomes for metagenomic binning, comparative biology and taxonomic classification.</title>
        <authorList>
            <person name="Goeker M."/>
        </authorList>
    </citation>
    <scope>NUCLEOTIDE SEQUENCE [LARGE SCALE GENOMIC DNA]</scope>
    <source>
        <strain evidence="2">DSM 105720</strain>
    </source>
</reference>
<dbReference type="EMBL" id="JACIER010000011">
    <property type="protein sequence ID" value="MBB4044950.1"/>
    <property type="molecule type" value="Genomic_DNA"/>
</dbReference>
<name>A0A840CYL2_9BACE</name>
<feature type="signal peptide" evidence="1">
    <location>
        <begin position="1"/>
        <end position="24"/>
    </location>
</feature>
<comment type="caution">
    <text evidence="2">The sequence shown here is derived from an EMBL/GenBank/DDBJ whole genome shotgun (WGS) entry which is preliminary data.</text>
</comment>
<gene>
    <name evidence="2" type="ORF">GGR06_002752</name>
</gene>
<dbReference type="RefSeq" id="WP_183208961.1">
    <property type="nucleotide sequence ID" value="NZ_JACIER010000011.1"/>
</dbReference>
<organism evidence="2 3">
    <name type="scientific">Bacteroides reticulotermitis</name>
    <dbReference type="NCBI Taxonomy" id="1133319"/>
    <lineage>
        <taxon>Bacteria</taxon>
        <taxon>Pseudomonadati</taxon>
        <taxon>Bacteroidota</taxon>
        <taxon>Bacteroidia</taxon>
        <taxon>Bacteroidales</taxon>
        <taxon>Bacteroidaceae</taxon>
        <taxon>Bacteroides</taxon>
    </lineage>
</organism>
<sequence length="245" mass="27082">MKKLEKIASFLMIAMLLLPCGMQAQKKEKKEKKEKKSFVWELPALTENKDFDTYLLTCDTLYTRIQAYNDSIVYYKVVQSDTGQKDDAGQPLYQYAIVDDEGNARNTGRALLQYTDFILTGTNIALDCTNLTLLTTLATTALPSLGLNAFSYAKHLKAGPKIVGMGAKEIGEITRSCKTQAKAIRSLKKSSTNTGDNKDVVMISSQVPEGVEIIQKTQEEMDLLVNNAVKEDVGGADEIDDSIFD</sequence>
<evidence type="ECO:0000256" key="1">
    <source>
        <dbReference type="SAM" id="SignalP"/>
    </source>
</evidence>
<protein>
    <submittedName>
        <fullName evidence="2">Uncharacterized protein</fullName>
    </submittedName>
</protein>
<keyword evidence="3" id="KW-1185">Reference proteome</keyword>
<evidence type="ECO:0000313" key="3">
    <source>
        <dbReference type="Proteomes" id="UP000560658"/>
    </source>
</evidence>